<feature type="chain" id="PRO_5047173460" description="Outer membrane protein beta-barrel domain-containing protein" evidence="1">
    <location>
        <begin position="19"/>
        <end position="190"/>
    </location>
</feature>
<sequence>MKKATLLVFIVISMQLQAQSKNDTDSFQKNEPSKWNFGVELDVLPYATGGYFGAVWVGKKKWRTRALIADVNKPDFTTKDGFTNHNVKAYAVVLDRFLKDNWKGWWIGGGPVYWKSNIQSDTSNATKNFENFLLNGSLGYNFTIYKNIYISPWAGLSLKVAGNDEFILDNKEYNLPLLNPEVSIKFGIHF</sequence>
<dbReference type="Proteomes" id="UP000812031">
    <property type="component" value="Unassembled WGS sequence"/>
</dbReference>
<feature type="signal peptide" evidence="1">
    <location>
        <begin position="1"/>
        <end position="18"/>
    </location>
</feature>
<dbReference type="EMBL" id="JAHWYN010000028">
    <property type="protein sequence ID" value="MBW4362599.1"/>
    <property type="molecule type" value="Genomic_DNA"/>
</dbReference>
<comment type="caution">
    <text evidence="2">The sequence shown here is derived from an EMBL/GenBank/DDBJ whole genome shotgun (WGS) entry which is preliminary data.</text>
</comment>
<organism evidence="2 3">
    <name type="scientific">Flavobacterium taihuense</name>
    <dbReference type="NCBI Taxonomy" id="2857508"/>
    <lineage>
        <taxon>Bacteria</taxon>
        <taxon>Pseudomonadati</taxon>
        <taxon>Bacteroidota</taxon>
        <taxon>Flavobacteriia</taxon>
        <taxon>Flavobacteriales</taxon>
        <taxon>Flavobacteriaceae</taxon>
        <taxon>Flavobacterium</taxon>
    </lineage>
</organism>
<keyword evidence="3" id="KW-1185">Reference proteome</keyword>
<evidence type="ECO:0000313" key="2">
    <source>
        <dbReference type="EMBL" id="MBW4362599.1"/>
    </source>
</evidence>
<evidence type="ECO:0000313" key="3">
    <source>
        <dbReference type="Proteomes" id="UP000812031"/>
    </source>
</evidence>
<protein>
    <recommendedName>
        <fullName evidence="4">Outer membrane protein beta-barrel domain-containing protein</fullName>
    </recommendedName>
</protein>
<evidence type="ECO:0008006" key="4">
    <source>
        <dbReference type="Google" id="ProtNLM"/>
    </source>
</evidence>
<proteinExistence type="predicted"/>
<accession>A0ABS6Y3D9</accession>
<name>A0ABS6Y3D9_9FLAO</name>
<reference evidence="2 3" key="1">
    <citation type="submission" date="2021-07" db="EMBL/GenBank/DDBJ databases">
        <title>Flavobacterium sp. nov. isolated from sediment on the Taihu Lake.</title>
        <authorList>
            <person name="Qu J.-H."/>
        </authorList>
    </citation>
    <scope>NUCLEOTIDE SEQUENCE [LARGE SCALE GENOMIC DNA]</scope>
    <source>
        <strain evidence="2 3">NAS39</strain>
    </source>
</reference>
<gene>
    <name evidence="2" type="ORF">KZH69_19115</name>
</gene>
<evidence type="ECO:0000256" key="1">
    <source>
        <dbReference type="SAM" id="SignalP"/>
    </source>
</evidence>
<keyword evidence="1" id="KW-0732">Signal</keyword>
<dbReference type="RefSeq" id="WP_219319079.1">
    <property type="nucleotide sequence ID" value="NZ_JAHWYN010000028.1"/>
</dbReference>